<dbReference type="EMBL" id="LAZR01055449">
    <property type="protein sequence ID" value="KKK76342.1"/>
    <property type="molecule type" value="Genomic_DNA"/>
</dbReference>
<protein>
    <submittedName>
        <fullName evidence="1">Uncharacterized protein</fullName>
    </submittedName>
</protein>
<name>A0A0F8Y4J9_9ZZZZ</name>
<evidence type="ECO:0000313" key="1">
    <source>
        <dbReference type="EMBL" id="KKK76342.1"/>
    </source>
</evidence>
<reference evidence="1" key="1">
    <citation type="journal article" date="2015" name="Nature">
        <title>Complex archaea that bridge the gap between prokaryotes and eukaryotes.</title>
        <authorList>
            <person name="Spang A."/>
            <person name="Saw J.H."/>
            <person name="Jorgensen S.L."/>
            <person name="Zaremba-Niedzwiedzka K."/>
            <person name="Martijn J."/>
            <person name="Lind A.E."/>
            <person name="van Eijk R."/>
            <person name="Schleper C."/>
            <person name="Guy L."/>
            <person name="Ettema T.J."/>
        </authorList>
    </citation>
    <scope>NUCLEOTIDE SEQUENCE</scope>
</reference>
<feature type="non-terminal residue" evidence="1">
    <location>
        <position position="26"/>
    </location>
</feature>
<proteinExistence type="predicted"/>
<gene>
    <name evidence="1" type="ORF">LCGC14_2864620</name>
</gene>
<comment type="caution">
    <text evidence="1">The sequence shown here is derived from an EMBL/GenBank/DDBJ whole genome shotgun (WGS) entry which is preliminary data.</text>
</comment>
<dbReference type="AlphaFoldDB" id="A0A0F8Y4J9"/>
<sequence length="26" mass="2997">MKEGYNKILRYEALAELADIKEGKTI</sequence>
<organism evidence="1">
    <name type="scientific">marine sediment metagenome</name>
    <dbReference type="NCBI Taxonomy" id="412755"/>
    <lineage>
        <taxon>unclassified sequences</taxon>
        <taxon>metagenomes</taxon>
        <taxon>ecological metagenomes</taxon>
    </lineage>
</organism>
<accession>A0A0F8Y4J9</accession>